<accession>A0A0J1FT29</accession>
<proteinExistence type="predicted"/>
<dbReference type="InterPro" id="IPR051533">
    <property type="entry name" value="WaaL-like"/>
</dbReference>
<evidence type="ECO:0000313" key="2">
    <source>
        <dbReference type="EMBL" id="KLU66123.1"/>
    </source>
</evidence>
<feature type="transmembrane region" description="Helical" evidence="1">
    <location>
        <begin position="121"/>
        <end position="141"/>
    </location>
</feature>
<feature type="transmembrane region" description="Helical" evidence="1">
    <location>
        <begin position="235"/>
        <end position="253"/>
    </location>
</feature>
<keyword evidence="1" id="KW-0812">Transmembrane</keyword>
<evidence type="ECO:0000313" key="3">
    <source>
        <dbReference type="Proteomes" id="UP000036356"/>
    </source>
</evidence>
<organism evidence="2 3">
    <name type="scientific">Desulfosporosinus acididurans</name>
    <dbReference type="NCBI Taxonomy" id="476652"/>
    <lineage>
        <taxon>Bacteria</taxon>
        <taxon>Bacillati</taxon>
        <taxon>Bacillota</taxon>
        <taxon>Clostridia</taxon>
        <taxon>Eubacteriales</taxon>
        <taxon>Desulfitobacteriaceae</taxon>
        <taxon>Desulfosporosinus</taxon>
    </lineage>
</organism>
<feature type="transmembrane region" description="Helical" evidence="1">
    <location>
        <begin position="206"/>
        <end position="223"/>
    </location>
</feature>
<evidence type="ECO:0000256" key="1">
    <source>
        <dbReference type="SAM" id="Phobius"/>
    </source>
</evidence>
<reference evidence="2 3" key="1">
    <citation type="submission" date="2015-06" db="EMBL/GenBank/DDBJ databases">
        <title>Draft genome of the moderately acidophilic sulfate reducer Candidatus Desulfosporosinus acididurans strain M1.</title>
        <authorList>
            <person name="Poehlein A."/>
            <person name="Petzsch P."/>
            <person name="Johnson B.D."/>
            <person name="Schloemann M."/>
            <person name="Daniel R."/>
            <person name="Muehling M."/>
        </authorList>
    </citation>
    <scope>NUCLEOTIDE SEQUENCE [LARGE SCALE GENOMIC DNA]</scope>
    <source>
        <strain evidence="2 3">M1</strain>
    </source>
</reference>
<keyword evidence="2" id="KW-0436">Ligase</keyword>
<sequence>MGKDIKYNFNEKYCGFLVGYILIVGYLILSVYEAYINGAFGAYTKYYIIALAMILLIMTNFKLVRNYAQTAVIIWYWLYLVSILWASNNGWEQYFLTITAMVAFMFIITGIRFTTDVFDSLMTCFLVISLSLGIFGLFFSQSFDWGTRNTLYLLGVYMDPNGLDALYGIGTGLSLYNLFVKKKLQILSGLTLLINAYGIFMSGSRSGLVILIAQIVLVIFLGEERQKPIDIVRKLFVLIIVLALIGIIASLYVPTDVLDRILGLGPLKFIDGTGRLERWSTGLNMWWNEGFLFGCGWGTYECHGTFFTMLVDVGLVGTSVFFSILIWIFAKAFKQRNIVALMLIISGIIPGALIGAQNQRFFWNSIIFSTVAVLSKQRELQDDLYKNFKMLEAKSFPKPLFKKKLF</sequence>
<comment type="caution">
    <text evidence="2">The sequence shown here is derived from an EMBL/GenBank/DDBJ whole genome shotgun (WGS) entry which is preliminary data.</text>
</comment>
<dbReference type="AlphaFoldDB" id="A0A0J1FT29"/>
<keyword evidence="1" id="KW-0472">Membrane</keyword>
<dbReference type="PATRIC" id="fig|476652.3.peg.2239"/>
<name>A0A0J1FT29_9FIRM</name>
<dbReference type="RefSeq" id="WP_047810005.1">
    <property type="nucleotide sequence ID" value="NZ_LDZY01000006.1"/>
</dbReference>
<feature type="transmembrane region" description="Helical" evidence="1">
    <location>
        <begin position="306"/>
        <end position="330"/>
    </location>
</feature>
<feature type="transmembrane region" description="Helical" evidence="1">
    <location>
        <begin position="161"/>
        <end position="179"/>
    </location>
</feature>
<dbReference type="PANTHER" id="PTHR37422">
    <property type="entry name" value="TEICHURONIC ACID BIOSYNTHESIS PROTEIN TUAE"/>
    <property type="match status" value="1"/>
</dbReference>
<feature type="transmembrane region" description="Helical" evidence="1">
    <location>
        <begin position="44"/>
        <end position="64"/>
    </location>
</feature>
<feature type="transmembrane region" description="Helical" evidence="1">
    <location>
        <begin position="71"/>
        <end position="88"/>
    </location>
</feature>
<dbReference type="EMBL" id="LDZY01000006">
    <property type="protein sequence ID" value="KLU66123.1"/>
    <property type="molecule type" value="Genomic_DNA"/>
</dbReference>
<gene>
    <name evidence="2" type="ORF">DEAC_c21620</name>
</gene>
<feature type="transmembrane region" description="Helical" evidence="1">
    <location>
        <begin position="94"/>
        <end position="114"/>
    </location>
</feature>
<dbReference type="Proteomes" id="UP000036356">
    <property type="component" value="Unassembled WGS sequence"/>
</dbReference>
<keyword evidence="1" id="KW-1133">Transmembrane helix</keyword>
<dbReference type="GO" id="GO:0016874">
    <property type="term" value="F:ligase activity"/>
    <property type="evidence" value="ECO:0007669"/>
    <property type="project" value="UniProtKB-KW"/>
</dbReference>
<dbReference type="STRING" id="476652.DEAC_c21620"/>
<feature type="transmembrane region" description="Helical" evidence="1">
    <location>
        <begin position="12"/>
        <end position="32"/>
    </location>
</feature>
<feature type="transmembrane region" description="Helical" evidence="1">
    <location>
        <begin position="337"/>
        <end position="355"/>
    </location>
</feature>
<keyword evidence="3" id="KW-1185">Reference proteome</keyword>
<dbReference type="PANTHER" id="PTHR37422:SF13">
    <property type="entry name" value="LIPOPOLYSACCHARIDE BIOSYNTHESIS PROTEIN PA4999-RELATED"/>
    <property type="match status" value="1"/>
</dbReference>
<protein>
    <submittedName>
        <fullName evidence="2">O-antigen ligase</fullName>
    </submittedName>
</protein>
<feature type="transmembrane region" description="Helical" evidence="1">
    <location>
        <begin position="184"/>
        <end position="200"/>
    </location>
</feature>